<dbReference type="GO" id="GO:0005506">
    <property type="term" value="F:iron ion binding"/>
    <property type="evidence" value="ECO:0007669"/>
    <property type="project" value="InterPro"/>
</dbReference>
<evidence type="ECO:0000256" key="3">
    <source>
        <dbReference type="ARBA" id="ARBA00022617"/>
    </source>
</evidence>
<dbReference type="InterPro" id="IPR050121">
    <property type="entry name" value="Cytochrome_P450_monoxygenase"/>
</dbReference>
<dbReference type="InterPro" id="IPR002403">
    <property type="entry name" value="Cyt_P450_E_grp-IV"/>
</dbReference>
<proteinExistence type="inferred from homology"/>
<evidence type="ECO:0000256" key="9">
    <source>
        <dbReference type="SAM" id="MobiDB-lite"/>
    </source>
</evidence>
<evidence type="ECO:0000256" key="6">
    <source>
        <dbReference type="ARBA" id="ARBA00023033"/>
    </source>
</evidence>
<dbReference type="SUPFAM" id="SSF56112">
    <property type="entry name" value="Protein kinase-like (PK-like)"/>
    <property type="match status" value="1"/>
</dbReference>
<keyword evidence="6" id="KW-0560">Oxidoreductase</keyword>
<sequence>MSDQPGQSGLPGSVMASASSTNTTHPLHPRQLGFDEGLIGHSENNTNFNTSGRFGTPDDDNVDTIEKAMGRLLESAQQQTGFPLDTRGAEQSASVTYDVSAELSVHIRSTWKLLQGFELTGIKLSLAVQKTTHSSASIMIVLEAQMKIGEVDVKVKGKIPHLEEGQDTDFVLTLEAKYGLQSIPLDKFLAQTSQGDIPIDSIKGAIEQDVAEQISLSGAGGYAASASLVITRLAATQTYQVKQFEVRVLGFFDWDVIKDKIRLRKASMAVIAKRKAPDQKLDWTLKLLGSLLIKGPTKVDFSGQLVIENGACTGLSANITVGNLKGVKMSTLLDAVAGEGTSSEAQKGYEPPPLLHIPHESSSLPLTLLMAIAKKPSGWYLSKAEISLFLDDIGWSPLDGITLESLLFSLKVYQNPQSSVTPPSAGNFKYAACFGGVFRIFDLPLRAEVAYNSEHKILTIQATVADDAILSLQNMCDGWSEKITPALGQNYNPKYDLEPIVDRSKEPNGCPVYIDWAMHGNLVSDRQCVILLRDSKLERVSFSATYQGPQFTWKLSEGLRIIDAGLFIDADFRSPASTSDPSINAFVYGQISLSKNTTLLGFAAVSNRLDRKRFDVLLTVHRQPDASLGLPPKEVINDKLLVGRDINTNGWSLPSSTPKDWSLENSITSTKATVKASFMSEAADKPTVLTAVAARLAVSGTWKILSNLELKDIAFGILAARKEASPSTPFNLLASIYGRARVAIDASNFDIWCHALIEKKESLSKFTAVLTVCTADSAKEPPPSSQLTPSQLTKLDFIGKFPLVVAPEQEPPAECPGNFDTLVNSTSANCELHVTKQGETEGWVLSEVTFSLEASGRWVLIPEKLVLNAGSLFIAVLSPGDISKRAIEAYFAAKMTIGVSTIVDAHLTFTRSQNKKLISGLLSTDSSSGVKVKQMANELLPQQSGDATTRGLQEIGVQMINRNLIIQDLVSYLTLAEGGSDNANLQQTASPLTLLRLLDQKSTLEAGGWVLGKVDLKGTGTMTNTLALAASPISIPQITFYVNIRAAVASMDCSLHLTNFGLFGDSLVLNGSVVYHPSSPNINGSVVLTLPDLSSYMKPQIVAAVFMQSDETKISAKVAANEKANIENPFDLMYNTSFAIGEITGRFQKPQGGEKPPTSTVTISGSLRLGPPTSSWVVTASVIFLNGKARIIRGGIGTTRTDILSSNLLKPAAPNTVEGGEWPSDLPVLDFQSAYIYYARSIKPDEDPLVIDHVTYRFGYCIAATFTLFGAPFTVSALLPENRSGMHIIGTYENVIDLVFAKLYGYEHEGKHLPSPSVIIDTTSNRRVYTATTGIEVFGIRGYKIELFYQSTPSKSRFEGTIQYQGSLLGISSPSISLAYDDGHLFVAGWPFKRNGEDVDKDYLQNAIREGSKKVDCDKCEDLVKLVLDKLIQTEFDFSLSKPKDGRNPVSGKTYIGCVKWSYVVSVTIPGTGKKEIGRLDMEPSNLTIDKGFTTQSIWEALFTLLAKNMVEVGKAILSDPPKFAMLIGMMNMKGVAAELLSSLLCRGVDEDNVKEAANKTLDDKKNEPSEGASAVEKAFEAIADAKSFADAVLSFGGGVIKFVVFLALAVIFGPVASLGKRLLPLLFDPVRKGFVESLLSQYEQLRASCEQAQQKAEKQLTDLARLSAPPTTSWLLDTATESSILVDWSKSLPKPPPNTPGNYFGDFGAFSWDVAWGWVDDPGKAYGTISLDPGQDRTYAIVEAALLQQRVVYTWVRTKFTLNKKTMISAWSPPGPPLTHALYLPAPKGISISISNGPAFDTMDVNITEPQRTRYLAAFADNEESITDSSYKTELNDGTGKAAVPVIGLNVNDGDVGPLKGFVRELTTDRTMFRDSPWTPSHTGLQVVREDLGFTIKEFDLDAVLEWNSLGATPSAFSYVVTGPNGSAVTPTVVEQTTVGDRISTRLRSPSFGNGSSIVFALRRIPVAPNVLHVFTKMTLTFRTLLTISPESFVDTETQSLELYVKSIPTLTLGQQVMVKLYTEEGPEQVRPRIKFLDPIKQLAKLTVVYPEYLFPLKADVTIRVRVDSGEVAVTTPQWDLSHATSAPFAMNFHTYFDNEKNLRVYWETGGSPVVSCRMDLASLNEDLLVRGKDLPHVEFQGRYSAVLTKENLDAFQGNKSARVQIWCTSVKGTFKTKEKVCWLPDLKLWTTPDKCINKSLAATNSSLSSMYTAHYSVNKRLGAIWWMAPDGGMIEGNVRTDEDDNWNSDGLSATSGGNLAPLNSSITSCTQNSEHQEVFWIDQHGGIRGMRQLNTDVFRDPGGYTFSEPGTASTARGGSLTVVTCAQGIMDLWFVSPKGELRYAQWNGKEWGVPMTVASGLDARDDAISFLTACGTRVGEVDLFWIQEIEAKWTIQNLRGTNMANRPTYSAQLVTNEGEPAPNSKPHAFYSMFTGTTSVAWITTSGAVKLAMARATSGDGGQPNWTATWTVSPEHTASPYSRICSGTWGAGVEMPSLFWIDEKGCIMVAQYDSQNLSVMKYPRCGYWASYWHDANNGCQDETSKAPMEIVVCSGTRTSVRLFWIHVDGGLRTMRYPKEGALPWPPDNNVILGQELNKFRADSPIGLQLNWSRRWPDAPFIRYLSIAGREALVVNNLAAHKAVLQTHVYDFVKPPFFARLVGEITGVGLLFAEGEEHRHQRRLLAGPFSIPSMRKILPVFQRKAKALSKDFETALRGRSYASIEVIDTLSKSAMDTIGLTVLGVELDTLSSIYPLSFQELYSRVLHQGPVGQLISAINAFVPIRRFVPLGANRRFIHATENLRKMLRDIIEKRKADLGDETLKKEIRESRDLLTYILEESELQRQQTGREPWTTEAIIGHLLNFTSAGHESTANSLSWALYVLSTRHEIQDQLRAEVQEVRESSAKPTYDEINGLPYLHNFVREVLRVYTPSIMSPRQASKDLVIEGVYIPKGTQVDLHMPLIHHHEGVWGPDASVFRPERWNNLTGDSASPYAFQAFIQGPRICPGKNFAVAEIKSMLIELVSKWRFIGIERSANLVGKDESDEGRERELLVNGEEAIGKGIKLANPTLTYRPAGGLYKLHGAKHIIQILASCPDLVAAANDPERRNRFSTLLDNTISRFGILSRVPPITAFDTLVGVQGPALALEYLDGGDLLHFIRESIGERPPNRVLWSLFLCLVRACIGMAYPIERPIGAPLILETIPNDGRRELDLVHSDIAPRNVMIGPEDGLEEHGTGQSLKLIDFGAAFEFGGATGGSANNIENIAEIMANVLDFLPMEKQVITWEGYETRAGVILPKYGFDPCPMIDMELRTLIARCMSVNPSRRPTLEEALEQATNAVSTKTPNSFPDPEMETDRAIREYWQEVTYDARLFS</sequence>
<dbReference type="PROSITE" id="PS50011">
    <property type="entry name" value="PROTEIN_KINASE_DOM"/>
    <property type="match status" value="1"/>
</dbReference>
<feature type="region of interest" description="Disordered" evidence="9">
    <location>
        <begin position="1"/>
        <end position="59"/>
    </location>
</feature>
<dbReference type="PANTHER" id="PTHR24305:SF166">
    <property type="entry name" value="CYTOCHROME P450 12A4, MITOCHONDRIAL-RELATED"/>
    <property type="match status" value="1"/>
</dbReference>
<keyword evidence="6" id="KW-0503">Monooxygenase</keyword>
<accession>A0A4Z0Z212</accession>
<evidence type="ECO:0000256" key="5">
    <source>
        <dbReference type="ARBA" id="ARBA00023004"/>
    </source>
</evidence>
<evidence type="ECO:0000256" key="4">
    <source>
        <dbReference type="ARBA" id="ARBA00022723"/>
    </source>
</evidence>
<dbReference type="Gene3D" id="2.120.10.70">
    <property type="entry name" value="Fucose-specific lectin"/>
    <property type="match status" value="1"/>
</dbReference>
<dbReference type="SUPFAM" id="SSF89372">
    <property type="entry name" value="Fucose-specific lectin"/>
    <property type="match status" value="1"/>
</dbReference>
<reference evidence="11 12" key="1">
    <citation type="submission" date="2019-03" db="EMBL/GenBank/DDBJ databases">
        <title>Draft genome sequence of Xylaria hypoxylon DSM 108379, a ubiquitous saprotrophic-parasitic fungi on hardwood.</title>
        <authorList>
            <person name="Buettner E."/>
            <person name="Leonhardt S."/>
            <person name="Gebauer A.M."/>
            <person name="Liers C."/>
            <person name="Hofrichter M."/>
            <person name="Kellner H."/>
        </authorList>
    </citation>
    <scope>NUCLEOTIDE SEQUENCE [LARGE SCALE GENOMIC DNA]</scope>
    <source>
        <strain evidence="11 12">DSM 108379</strain>
    </source>
</reference>
<evidence type="ECO:0000256" key="1">
    <source>
        <dbReference type="ARBA" id="ARBA00001971"/>
    </source>
</evidence>
<dbReference type="InterPro" id="IPR000719">
    <property type="entry name" value="Prot_kinase_dom"/>
</dbReference>
<feature type="compositionally biased region" description="Polar residues" evidence="9">
    <location>
        <begin position="42"/>
        <end position="53"/>
    </location>
</feature>
<feature type="coiled-coil region" evidence="8">
    <location>
        <begin position="1636"/>
        <end position="1663"/>
    </location>
</feature>
<dbReference type="Pfam" id="PF00067">
    <property type="entry name" value="p450"/>
    <property type="match status" value="1"/>
</dbReference>
<dbReference type="InterPro" id="IPR036396">
    <property type="entry name" value="Cyt_P450_sf"/>
</dbReference>
<dbReference type="GO" id="GO:0004497">
    <property type="term" value="F:monooxygenase activity"/>
    <property type="evidence" value="ECO:0007669"/>
    <property type="project" value="UniProtKB-KW"/>
</dbReference>
<evidence type="ECO:0000256" key="2">
    <source>
        <dbReference type="ARBA" id="ARBA00010617"/>
    </source>
</evidence>
<comment type="similarity">
    <text evidence="2">Belongs to the cytochrome P450 family.</text>
</comment>
<organism evidence="11 12">
    <name type="scientific">Xylaria hypoxylon</name>
    <dbReference type="NCBI Taxonomy" id="37992"/>
    <lineage>
        <taxon>Eukaryota</taxon>
        <taxon>Fungi</taxon>
        <taxon>Dikarya</taxon>
        <taxon>Ascomycota</taxon>
        <taxon>Pezizomycotina</taxon>
        <taxon>Sordariomycetes</taxon>
        <taxon>Xylariomycetidae</taxon>
        <taxon>Xylariales</taxon>
        <taxon>Xylariaceae</taxon>
        <taxon>Xylaria</taxon>
    </lineage>
</organism>
<dbReference type="Gene3D" id="1.10.630.10">
    <property type="entry name" value="Cytochrome P450"/>
    <property type="match status" value="1"/>
</dbReference>
<evidence type="ECO:0000313" key="12">
    <source>
        <dbReference type="Proteomes" id="UP000297716"/>
    </source>
</evidence>
<dbReference type="Gene3D" id="1.10.510.10">
    <property type="entry name" value="Transferase(Phosphotransferase) domain 1"/>
    <property type="match status" value="1"/>
</dbReference>
<dbReference type="InterPro" id="IPR011009">
    <property type="entry name" value="Kinase-like_dom_sf"/>
</dbReference>
<protein>
    <recommendedName>
        <fullName evidence="10">Protein kinase domain-containing protein</fullName>
    </recommendedName>
</protein>
<evidence type="ECO:0000256" key="7">
    <source>
        <dbReference type="PIRSR" id="PIRSR602403-1"/>
    </source>
</evidence>
<keyword evidence="4 7" id="KW-0479">Metal-binding</keyword>
<comment type="caution">
    <text evidence="11">The sequence shown here is derived from an EMBL/GenBank/DDBJ whole genome shotgun (WGS) entry which is preliminary data.</text>
</comment>
<dbReference type="GO" id="GO:0020037">
    <property type="term" value="F:heme binding"/>
    <property type="evidence" value="ECO:0007669"/>
    <property type="project" value="InterPro"/>
</dbReference>
<dbReference type="PRINTS" id="PR00385">
    <property type="entry name" value="P450"/>
</dbReference>
<dbReference type="GO" id="GO:0016705">
    <property type="term" value="F:oxidoreductase activity, acting on paired donors, with incorporation or reduction of molecular oxygen"/>
    <property type="evidence" value="ECO:0007669"/>
    <property type="project" value="InterPro"/>
</dbReference>
<dbReference type="EMBL" id="SKBN01000039">
    <property type="protein sequence ID" value="TGJ85771.1"/>
    <property type="molecule type" value="Genomic_DNA"/>
</dbReference>
<gene>
    <name evidence="11" type="ORF">E0Z10_g2974</name>
</gene>
<dbReference type="GO" id="GO:0005524">
    <property type="term" value="F:ATP binding"/>
    <property type="evidence" value="ECO:0007669"/>
    <property type="project" value="InterPro"/>
</dbReference>
<keyword evidence="12" id="KW-1185">Reference proteome</keyword>
<dbReference type="SUPFAM" id="SSF48264">
    <property type="entry name" value="Cytochrome P450"/>
    <property type="match status" value="1"/>
</dbReference>
<dbReference type="InterPro" id="IPR001128">
    <property type="entry name" value="Cyt_P450"/>
</dbReference>
<dbReference type="PRINTS" id="PR00465">
    <property type="entry name" value="EP450IV"/>
</dbReference>
<dbReference type="OrthoDB" id="1470350at2759"/>
<keyword evidence="8" id="KW-0175">Coiled coil</keyword>
<evidence type="ECO:0000256" key="8">
    <source>
        <dbReference type="SAM" id="Coils"/>
    </source>
</evidence>
<evidence type="ECO:0000259" key="10">
    <source>
        <dbReference type="PROSITE" id="PS50011"/>
    </source>
</evidence>
<dbReference type="PANTHER" id="PTHR24305">
    <property type="entry name" value="CYTOCHROME P450"/>
    <property type="match status" value="1"/>
</dbReference>
<keyword evidence="3 7" id="KW-0349">Heme</keyword>
<evidence type="ECO:0000313" key="11">
    <source>
        <dbReference type="EMBL" id="TGJ85771.1"/>
    </source>
</evidence>
<feature type="binding site" description="axial binding residue" evidence="7">
    <location>
        <position position="3006"/>
    </location>
    <ligand>
        <name>heme</name>
        <dbReference type="ChEBI" id="CHEBI:30413"/>
    </ligand>
    <ligandPart>
        <name>Fe</name>
        <dbReference type="ChEBI" id="CHEBI:18248"/>
    </ligandPart>
</feature>
<feature type="domain" description="Protein kinase" evidence="10">
    <location>
        <begin position="3049"/>
        <end position="3338"/>
    </location>
</feature>
<dbReference type="Proteomes" id="UP000297716">
    <property type="component" value="Unassembled WGS sequence"/>
</dbReference>
<comment type="cofactor">
    <cofactor evidence="1 7">
        <name>heme</name>
        <dbReference type="ChEBI" id="CHEBI:30413"/>
    </cofactor>
</comment>
<name>A0A4Z0Z212_9PEZI</name>
<dbReference type="GO" id="GO:0004672">
    <property type="term" value="F:protein kinase activity"/>
    <property type="evidence" value="ECO:0007669"/>
    <property type="project" value="InterPro"/>
</dbReference>
<dbReference type="STRING" id="37992.A0A4Z0Z212"/>
<feature type="compositionally biased region" description="Polar residues" evidence="9">
    <location>
        <begin position="16"/>
        <end position="25"/>
    </location>
</feature>
<keyword evidence="5 7" id="KW-0408">Iron</keyword>